<dbReference type="InterPro" id="IPR051317">
    <property type="entry name" value="Gfo/Idh/MocA_oxidoreduct"/>
</dbReference>
<dbReference type="Gene3D" id="3.30.360.10">
    <property type="entry name" value="Dihydrodipicolinate Reductase, domain 2"/>
    <property type="match status" value="1"/>
</dbReference>
<dbReference type="PANTHER" id="PTHR43708">
    <property type="entry name" value="CONSERVED EXPRESSED OXIDOREDUCTASE (EUROFUNG)"/>
    <property type="match status" value="1"/>
</dbReference>
<dbReference type="Pfam" id="PF21378">
    <property type="entry name" value="YceM-like_C"/>
    <property type="match status" value="1"/>
</dbReference>
<dbReference type="EMBL" id="CP165628">
    <property type="protein sequence ID" value="XDU70686.1"/>
    <property type="molecule type" value="Genomic_DNA"/>
</dbReference>
<reference evidence="3" key="1">
    <citation type="submission" date="2024-07" db="EMBL/GenBank/DDBJ databases">
        <authorList>
            <person name="Biller S.J."/>
        </authorList>
    </citation>
    <scope>NUCLEOTIDE SEQUENCE</scope>
    <source>
        <strain evidence="3">WC2420</strain>
    </source>
</reference>
<dbReference type="SUPFAM" id="SSF55347">
    <property type="entry name" value="Glyceraldehyde-3-phosphate dehydrogenase-like, C-terminal domain"/>
    <property type="match status" value="1"/>
</dbReference>
<proteinExistence type="predicted"/>
<dbReference type="InterPro" id="IPR036291">
    <property type="entry name" value="NAD(P)-bd_dom_sf"/>
</dbReference>
<dbReference type="GO" id="GO:0000166">
    <property type="term" value="F:nucleotide binding"/>
    <property type="evidence" value="ECO:0007669"/>
    <property type="project" value="InterPro"/>
</dbReference>
<dbReference type="Pfam" id="PF01408">
    <property type="entry name" value="GFO_IDH_MocA"/>
    <property type="match status" value="1"/>
</dbReference>
<dbReference type="InterPro" id="IPR048477">
    <property type="entry name" value="YceM-like_C"/>
</dbReference>
<gene>
    <name evidence="3" type="ORF">AB3G37_13950</name>
</gene>
<evidence type="ECO:0000259" key="1">
    <source>
        <dbReference type="Pfam" id="PF01408"/>
    </source>
</evidence>
<organism evidence="3">
    <name type="scientific">Rouxiella sp. WC2420</name>
    <dbReference type="NCBI Taxonomy" id="3234145"/>
    <lineage>
        <taxon>Bacteria</taxon>
        <taxon>Pseudomonadati</taxon>
        <taxon>Pseudomonadota</taxon>
        <taxon>Gammaproteobacteria</taxon>
        <taxon>Enterobacterales</taxon>
        <taxon>Yersiniaceae</taxon>
        <taxon>Rouxiella</taxon>
    </lineage>
</organism>
<feature type="domain" description="Gfo/Idh/MocA-like oxidoreductase N-terminal" evidence="1">
    <location>
        <begin position="5"/>
        <end position="121"/>
    </location>
</feature>
<protein>
    <submittedName>
        <fullName evidence="3">Gfo/Idh/MocA family protein</fullName>
    </submittedName>
</protein>
<dbReference type="Gene3D" id="3.40.50.720">
    <property type="entry name" value="NAD(P)-binding Rossmann-like Domain"/>
    <property type="match status" value="1"/>
</dbReference>
<dbReference type="RefSeq" id="WP_369788168.1">
    <property type="nucleotide sequence ID" value="NZ_CP165628.1"/>
</dbReference>
<sequence length="306" mass="33714">MSKLRLGVVGLGGIAQKAYLPILSQAIDWTLEGGFSPNQAKAQSVCDSYRFRCYPRLDELAQACDAVFVHSSTESHFSVITQLLNAGVHVYVDKPLAAELGEAEQLVELARRQGKTLMVGFNRRFAPLYVQLKNQLKNSTGPASIRFDKHRADSVGPQDAAFTLLDDYLHVVDTALWLAEGESQLVGGQIDTNSQGQLLYAEHQFTAGNTRITTAMHRRAGTQREAAQVVMDAGWYQVSDMRRWQQESAPGITEQPIAGWQTTLAQRGFEGAIRHFIDCVSNQTVPQTSGEQALAAQRVIAKLLLQ</sequence>
<dbReference type="PANTHER" id="PTHR43708:SF4">
    <property type="entry name" value="OXIDOREDUCTASE YCEM-RELATED"/>
    <property type="match status" value="1"/>
</dbReference>
<accession>A0AB39VM88</accession>
<evidence type="ECO:0000313" key="3">
    <source>
        <dbReference type="EMBL" id="XDU70686.1"/>
    </source>
</evidence>
<dbReference type="InterPro" id="IPR000683">
    <property type="entry name" value="Gfo/Idh/MocA-like_OxRdtase_N"/>
</dbReference>
<evidence type="ECO:0000259" key="2">
    <source>
        <dbReference type="Pfam" id="PF21378"/>
    </source>
</evidence>
<dbReference type="AlphaFoldDB" id="A0AB39VM88"/>
<feature type="domain" description="YceM-like C-terminal" evidence="2">
    <location>
        <begin position="127"/>
        <end position="248"/>
    </location>
</feature>
<name>A0AB39VM88_9GAMM</name>
<dbReference type="SUPFAM" id="SSF51735">
    <property type="entry name" value="NAD(P)-binding Rossmann-fold domains"/>
    <property type="match status" value="1"/>
</dbReference>